<gene>
    <name evidence="4" type="ORF">P175DRAFT_0511094</name>
</gene>
<feature type="region of interest" description="Disordered" evidence="2">
    <location>
        <begin position="581"/>
        <end position="657"/>
    </location>
</feature>
<accession>A0A2T5LQS4</accession>
<dbReference type="GO" id="GO:0032065">
    <property type="term" value="P:maintenance of protein location in cell cortex"/>
    <property type="evidence" value="ECO:0007669"/>
    <property type="project" value="InterPro"/>
</dbReference>
<dbReference type="GeneID" id="63815449"/>
<dbReference type="GO" id="GO:0005543">
    <property type="term" value="F:phospholipid binding"/>
    <property type="evidence" value="ECO:0007669"/>
    <property type="project" value="InterPro"/>
</dbReference>
<feature type="region of interest" description="Disordered" evidence="2">
    <location>
        <begin position="1"/>
        <end position="78"/>
    </location>
</feature>
<feature type="compositionally biased region" description="Polar residues" evidence="2">
    <location>
        <begin position="818"/>
        <end position="836"/>
    </location>
</feature>
<feature type="region of interest" description="Disordered" evidence="2">
    <location>
        <begin position="1271"/>
        <end position="1320"/>
    </location>
</feature>
<dbReference type="RefSeq" id="XP_040750025.1">
    <property type="nucleotide sequence ID" value="XM_040898567.1"/>
</dbReference>
<feature type="compositionally biased region" description="Basic and acidic residues" evidence="2">
    <location>
        <begin position="242"/>
        <end position="256"/>
    </location>
</feature>
<feature type="region of interest" description="Disordered" evidence="2">
    <location>
        <begin position="320"/>
        <end position="343"/>
    </location>
</feature>
<feature type="compositionally biased region" description="Polar residues" evidence="2">
    <location>
        <begin position="863"/>
        <end position="883"/>
    </location>
</feature>
<dbReference type="PANTHER" id="PTHR28190">
    <property type="entry name" value="NUCLEAR MIGRATION PROTEIN NUM1"/>
    <property type="match status" value="1"/>
</dbReference>
<feature type="compositionally biased region" description="Low complexity" evidence="2">
    <location>
        <begin position="9"/>
        <end position="23"/>
    </location>
</feature>
<dbReference type="InterPro" id="IPR024774">
    <property type="entry name" value="PH_dom-Mcp5-type"/>
</dbReference>
<dbReference type="GO" id="GO:0005938">
    <property type="term" value="C:cell cortex"/>
    <property type="evidence" value="ECO:0007669"/>
    <property type="project" value="InterPro"/>
</dbReference>
<feature type="compositionally biased region" description="Basic residues" evidence="2">
    <location>
        <begin position="1121"/>
        <end position="1135"/>
    </location>
</feature>
<feature type="region of interest" description="Disordered" evidence="2">
    <location>
        <begin position="231"/>
        <end position="286"/>
    </location>
</feature>
<evidence type="ECO:0000256" key="1">
    <source>
        <dbReference type="SAM" id="Coils"/>
    </source>
</evidence>
<feature type="compositionally biased region" description="Polar residues" evidence="2">
    <location>
        <begin position="257"/>
        <end position="278"/>
    </location>
</feature>
<reference evidence="4 5" key="1">
    <citation type="journal article" date="2018" name="Proc. Natl. Acad. Sci. U.S.A.">
        <title>Linking secondary metabolites to gene clusters through genome sequencing of six diverse Aspergillus species.</title>
        <authorList>
            <person name="Kaerboelling I."/>
            <person name="Vesth T.C."/>
            <person name="Frisvad J.C."/>
            <person name="Nybo J.L."/>
            <person name="Theobald S."/>
            <person name="Kuo A."/>
            <person name="Bowyer P."/>
            <person name="Matsuda Y."/>
            <person name="Mondo S."/>
            <person name="Lyhne E.K."/>
            <person name="Kogle M.E."/>
            <person name="Clum A."/>
            <person name="Lipzen A."/>
            <person name="Salamov A."/>
            <person name="Ngan C.Y."/>
            <person name="Daum C."/>
            <person name="Chiniquy J."/>
            <person name="Barry K."/>
            <person name="LaButti K."/>
            <person name="Haridas S."/>
            <person name="Simmons B.A."/>
            <person name="Magnuson J.K."/>
            <person name="Mortensen U.H."/>
            <person name="Larsen T.O."/>
            <person name="Grigoriev I.V."/>
            <person name="Baker S.E."/>
            <person name="Andersen M.R."/>
        </authorList>
    </citation>
    <scope>NUCLEOTIDE SEQUENCE [LARGE SCALE GENOMIC DNA]</scope>
    <source>
        <strain evidence="4 5">IBT 24754</strain>
    </source>
</reference>
<sequence length="1320" mass="144598">MDTEAMYQSPPAASAFPTPSTTPQRPPPSIHTRGDSSPGPLTSPISLPHHNFSPDGRSDFSDSANEDTLSPFDPRRFTPTLHASLVSEILSLRRDVESKAKTIDVLERSLDDSRNENEDLAQRLSKHTKESRSLKHHLQLLEGGTSSALTELAKERDAALESISDVRKKLEQVQKKARSQEEDLERTANLWARDKEAWDGERRNLERKVHVVEGRLKVVLNEVAAAQAAGAFGPTANENNAPDDKMKEAFPSKESDSASVHSSSPGPRRTSITSLSSQDGDDGGFHNGRYSVMSIANMPGVKGDGLNLAQELAFDEEDEFGSLDDDDMTPQSPEALPEERPASVQSQLSHPLGMDAKARKILGLSFGSIDSYGMRAEDAAELRASFKPDPISVTYQDNGVQYSPPPSPTLAADAESLPEERSERHGDVPKLHLYQTQDSSTSTLATDMVSSSCQTIGELPTPPWTPMVETSPLPPPPPVIERAPMVSVSIQTDQPPTREKVESNPTGNAQRLTIEVPMIAIHPPLSEPSSPRGSVVLPPQTKSISCQANFEPVIDTRTVGIQTEEMQIDQRPVKLTASLLPSAIPDLPPSPKSQVHHHIQPYQAPPPRMSKAERKPSSRLVVDTPTDDGEARSKPVGHIQAYPGNNDNGPLSEYSRSDLRRPFRSSSLFAGFDQASDDELPEMPKDIFTDDELMSRPFASYILRRGRLVSAQERSSLDETPLPEVDEHLDSEAHFFEGGMGGTTSKDLPGASWGPRAGLSGTRQQDMRKAAMISSGAITHQRARARSPSEPSIDSGTGSGSSIVCPPFPVPIRFSSRKFPQTGSDGRQSPTPSNPRHFSDRPRPTIIRRPTLRRVRSAAAMSQAETEQTGTRSSPAMSISSYAPDSPRHPPLPYDDITMPRDKRVSQRRSAHRPTASRAFANERRDSTATSVQPTSVVDAIAQTMVGEWMFKYVRRRRSFGGVGEPKDNWEGRNAEEVSASITNSGARHKRWVWLAPYERAVMWSSKQPTSGPALLGKSGRKLIIQSVLDVKDDNPLPKGFGPNQFNRSILILTPQRALKFTAASIERHYVWLTALSFLSHSAVGLQDLAALPPVPQEEYVRPAPTASLRRNPIRDSIRLAKGRPRPTPKGKRSFPGHPAPVPELPANLDAAASLTPDAADPPTVPRFATHSRKRSNTAPRMPIPTIRSFSSQNTMPSIPSRRSSPDAPGPVSSSSSSSQQQQQQQQHAPGFNSVRSSFSRRTSENSVRTSNFFDAIGTVRMEAFIDQAESNRHRATASRSRHARKASSPWSVNQGSSELDFLPYEEPENYRNDDPFGGF</sequence>
<dbReference type="GO" id="GO:0005739">
    <property type="term" value="C:mitochondrion"/>
    <property type="evidence" value="ECO:0007669"/>
    <property type="project" value="TreeGrafter"/>
</dbReference>
<keyword evidence="1" id="KW-0175">Coiled coil</keyword>
<feature type="compositionally biased region" description="Basic and acidic residues" evidence="2">
    <location>
        <begin position="418"/>
        <end position="429"/>
    </location>
</feature>
<feature type="compositionally biased region" description="Polar residues" evidence="2">
    <location>
        <begin position="1234"/>
        <end position="1248"/>
    </location>
</feature>
<feature type="domain" description="Pleckstrin homology" evidence="3">
    <location>
        <begin position="936"/>
        <end position="1082"/>
    </location>
</feature>
<dbReference type="PANTHER" id="PTHR28190:SF2">
    <property type="entry name" value="MIGRATION PROTEIN, PUTATIVE (AFU_ORTHOLOGUE AFUA_2G07730)-RELATED"/>
    <property type="match status" value="1"/>
</dbReference>
<name>A0A2T5LQS4_9EURO</name>
<feature type="region of interest" description="Disordered" evidence="2">
    <location>
        <begin position="399"/>
        <end position="429"/>
    </location>
</feature>
<organism evidence="4 5">
    <name type="scientific">Aspergillus ochraceoroseus IBT 24754</name>
    <dbReference type="NCBI Taxonomy" id="1392256"/>
    <lineage>
        <taxon>Eukaryota</taxon>
        <taxon>Fungi</taxon>
        <taxon>Dikarya</taxon>
        <taxon>Ascomycota</taxon>
        <taxon>Pezizomycotina</taxon>
        <taxon>Eurotiomycetes</taxon>
        <taxon>Eurotiomycetidae</taxon>
        <taxon>Eurotiales</taxon>
        <taxon>Aspergillaceae</taxon>
        <taxon>Aspergillus</taxon>
        <taxon>Aspergillus subgen. Nidulantes</taxon>
    </lineage>
</organism>
<evidence type="ECO:0000259" key="3">
    <source>
        <dbReference type="Pfam" id="PF12814"/>
    </source>
</evidence>
<feature type="compositionally biased region" description="Basic and acidic residues" evidence="2">
    <location>
        <begin position="1309"/>
        <end position="1320"/>
    </location>
</feature>
<dbReference type="VEuPathDB" id="FungiDB:P175DRAFT_0511094"/>
<feature type="compositionally biased region" description="Polar residues" evidence="2">
    <location>
        <begin position="1188"/>
        <end position="1203"/>
    </location>
</feature>
<feature type="region of interest" description="Disordered" evidence="2">
    <location>
        <begin position="1102"/>
        <end position="1248"/>
    </location>
</feature>
<feature type="coiled-coil region" evidence="1">
    <location>
        <begin position="96"/>
        <end position="190"/>
    </location>
</feature>
<protein>
    <recommendedName>
        <fullName evidence="3">Pleckstrin homology domain-containing protein</fullName>
    </recommendedName>
</protein>
<evidence type="ECO:0000313" key="5">
    <source>
        <dbReference type="Proteomes" id="UP000244073"/>
    </source>
</evidence>
<feature type="compositionally biased region" description="Low complexity" evidence="2">
    <location>
        <begin position="1213"/>
        <end position="1227"/>
    </location>
</feature>
<dbReference type="Pfam" id="PF12814">
    <property type="entry name" value="Mcp5_PH"/>
    <property type="match status" value="1"/>
</dbReference>
<dbReference type="GO" id="GO:0000226">
    <property type="term" value="P:microtubule cytoskeleton organization"/>
    <property type="evidence" value="ECO:0007669"/>
    <property type="project" value="TreeGrafter"/>
</dbReference>
<dbReference type="OrthoDB" id="2149224at2759"/>
<evidence type="ECO:0000256" key="2">
    <source>
        <dbReference type="SAM" id="MobiDB-lite"/>
    </source>
</evidence>
<feature type="compositionally biased region" description="Basic residues" evidence="2">
    <location>
        <begin position="1274"/>
        <end position="1286"/>
    </location>
</feature>
<comment type="caution">
    <text evidence="4">The sequence shown here is derived from an EMBL/GenBank/DDBJ whole genome shotgun (WGS) entry which is preliminary data.</text>
</comment>
<evidence type="ECO:0000313" key="4">
    <source>
        <dbReference type="EMBL" id="PTU18633.1"/>
    </source>
</evidence>
<dbReference type="EMBL" id="MSFN02000007">
    <property type="protein sequence ID" value="PTU18633.1"/>
    <property type="molecule type" value="Genomic_DNA"/>
</dbReference>
<dbReference type="InterPro" id="IPR053005">
    <property type="entry name" value="Nuclear_Pos-Cytoskel_Interact"/>
</dbReference>
<dbReference type="Proteomes" id="UP000244073">
    <property type="component" value="Unassembled WGS sequence"/>
</dbReference>
<proteinExistence type="predicted"/>
<feature type="region of interest" description="Disordered" evidence="2">
    <location>
        <begin position="742"/>
        <end position="931"/>
    </location>
</feature>
<dbReference type="GO" id="GO:0015631">
    <property type="term" value="F:tubulin binding"/>
    <property type="evidence" value="ECO:0007669"/>
    <property type="project" value="TreeGrafter"/>
</dbReference>